<feature type="region of interest" description="Disordered" evidence="2">
    <location>
        <begin position="125"/>
        <end position="155"/>
    </location>
</feature>
<organism evidence="3 4">
    <name type="scientific">Synchytrium endobioticum</name>
    <dbReference type="NCBI Taxonomy" id="286115"/>
    <lineage>
        <taxon>Eukaryota</taxon>
        <taxon>Fungi</taxon>
        <taxon>Fungi incertae sedis</taxon>
        <taxon>Chytridiomycota</taxon>
        <taxon>Chytridiomycota incertae sedis</taxon>
        <taxon>Chytridiomycetes</taxon>
        <taxon>Synchytriales</taxon>
        <taxon>Synchytriaceae</taxon>
        <taxon>Synchytrium</taxon>
    </lineage>
</organism>
<feature type="region of interest" description="Disordered" evidence="2">
    <location>
        <begin position="260"/>
        <end position="342"/>
    </location>
</feature>
<dbReference type="Gene3D" id="1.25.40.10">
    <property type="entry name" value="Tetratricopeptide repeat domain"/>
    <property type="match status" value="3"/>
</dbReference>
<dbReference type="PANTHER" id="PTHR11102">
    <property type="entry name" value="SEL-1-LIKE PROTEIN"/>
    <property type="match status" value="1"/>
</dbReference>
<dbReference type="EMBL" id="QEAN01000368">
    <property type="protein sequence ID" value="TPX39079.1"/>
    <property type="molecule type" value="Genomic_DNA"/>
</dbReference>
<dbReference type="InterPro" id="IPR050767">
    <property type="entry name" value="Sel1_AlgK"/>
</dbReference>
<evidence type="ECO:0000256" key="1">
    <source>
        <dbReference type="ARBA" id="ARBA00038101"/>
    </source>
</evidence>
<evidence type="ECO:0000313" key="4">
    <source>
        <dbReference type="Proteomes" id="UP000317494"/>
    </source>
</evidence>
<feature type="region of interest" description="Disordered" evidence="2">
    <location>
        <begin position="630"/>
        <end position="658"/>
    </location>
</feature>
<dbReference type="VEuPathDB" id="FungiDB:SeMB42_g06478"/>
<dbReference type="SMART" id="SM00671">
    <property type="entry name" value="SEL1"/>
    <property type="match status" value="5"/>
</dbReference>
<gene>
    <name evidence="3" type="ORF">SeMB42_g06478</name>
</gene>
<feature type="compositionally biased region" description="Polar residues" evidence="2">
    <location>
        <begin position="271"/>
        <end position="280"/>
    </location>
</feature>
<feature type="compositionally biased region" description="Polar residues" evidence="2">
    <location>
        <begin position="304"/>
        <end position="323"/>
    </location>
</feature>
<dbReference type="PANTHER" id="PTHR11102:SF147">
    <property type="entry name" value="SEL1L ADAPTOR SUBUNIT OF ERAD E3 UBIQUITIN LIGASE"/>
    <property type="match status" value="1"/>
</dbReference>
<reference evidence="3 4" key="1">
    <citation type="journal article" date="2019" name="Sci. Rep.">
        <title>Comparative genomics of chytrid fungi reveal insights into the obligate biotrophic and pathogenic lifestyle of Synchytrium endobioticum.</title>
        <authorList>
            <person name="van de Vossenberg B.T.L.H."/>
            <person name="Warris S."/>
            <person name="Nguyen H.D.T."/>
            <person name="van Gent-Pelzer M.P.E."/>
            <person name="Joly D.L."/>
            <person name="van de Geest H.C."/>
            <person name="Bonants P.J.M."/>
            <person name="Smith D.S."/>
            <person name="Levesque C.A."/>
            <person name="van der Lee T.A.J."/>
        </authorList>
    </citation>
    <scope>NUCLEOTIDE SEQUENCE [LARGE SCALE GENOMIC DNA]</scope>
    <source>
        <strain evidence="3 4">MB42</strain>
    </source>
</reference>
<dbReference type="AlphaFoldDB" id="A0A507CI75"/>
<dbReference type="GO" id="GO:0005789">
    <property type="term" value="C:endoplasmic reticulum membrane"/>
    <property type="evidence" value="ECO:0007669"/>
    <property type="project" value="TreeGrafter"/>
</dbReference>
<evidence type="ECO:0000256" key="2">
    <source>
        <dbReference type="SAM" id="MobiDB-lite"/>
    </source>
</evidence>
<feature type="compositionally biased region" description="Basic residues" evidence="2">
    <location>
        <begin position="291"/>
        <end position="303"/>
    </location>
</feature>
<comment type="caution">
    <text evidence="3">The sequence shown here is derived from an EMBL/GenBank/DDBJ whole genome shotgun (WGS) entry which is preliminary data.</text>
</comment>
<sequence>MQKSDALPFTFEDAISKADETRHPALQHFIGDCFFYGNNELNVTKLNKDLAFKYYKESSRQKHLGAIKALANCYWTGEGTRCNPLKAIRLLTQIVDTSNELESIKRLASWHWQLDDIPSSIINGSNIRSSKSTASDEDQDDSDSDDGDDEEGEDEEYADSIITIYKASLSSSPLNRKYGPIAGLKLLLRAAKMGDIQSTHRAATILLHGYNNIIQPNPRKAEELLEYAAVVLGDSDATIALAKYHYNQVLDASSPIIKKEIRPSKAPPTNAAITGSSNAPSAKKLGLQRSPVRRSNLKIRPPKSSHTNTNQQLSTTDHQQQEPSLERSLSTSSQSTQSSTEERLAQSQLLTLTPLTSAHVTDIQLLYITALDKAKEYLEKAASVGDSSSLVLLGDLHRDCKVPIKDEEGMHVNPKIKALEYYILASEKQNVTGMMSAAQMLCVGDGVDVDLRRAFQFLLKASKISSTPRLKDLADFLSAHPLPPIKPLPPPLSDTTFLDDTAEDEELTPYNLYLSSLDTERDMACLLPISKCLMMGILGAPLDVDLGMEYLERAILDSGDVDLKVQARALLDAAVREGVVKLKEGKLRRLGVAVDQNAGDELDDVKVKIEDDTLDGLVVKEEEDFDANMVYHDRSADSDGSGVRRNGNRCDQMDTSTE</sequence>
<name>A0A507CI75_9FUNG</name>
<dbReference type="InterPro" id="IPR011990">
    <property type="entry name" value="TPR-like_helical_dom_sf"/>
</dbReference>
<feature type="compositionally biased region" description="Acidic residues" evidence="2">
    <location>
        <begin position="135"/>
        <end position="155"/>
    </location>
</feature>
<dbReference type="SUPFAM" id="SSF81901">
    <property type="entry name" value="HCP-like"/>
    <property type="match status" value="2"/>
</dbReference>
<comment type="similarity">
    <text evidence="1">Belongs to the sel-1 family.</text>
</comment>
<accession>A0A507CI75</accession>
<dbReference type="Proteomes" id="UP000317494">
    <property type="component" value="Unassembled WGS sequence"/>
</dbReference>
<dbReference type="Pfam" id="PF08238">
    <property type="entry name" value="Sel1"/>
    <property type="match status" value="8"/>
</dbReference>
<dbReference type="InterPro" id="IPR006597">
    <property type="entry name" value="Sel1-like"/>
</dbReference>
<feature type="compositionally biased region" description="Low complexity" evidence="2">
    <location>
        <begin position="326"/>
        <end position="342"/>
    </location>
</feature>
<protein>
    <submittedName>
        <fullName evidence="3">Uncharacterized protein</fullName>
    </submittedName>
</protein>
<proteinExistence type="inferred from homology"/>
<dbReference type="GO" id="GO:0036503">
    <property type="term" value="P:ERAD pathway"/>
    <property type="evidence" value="ECO:0007669"/>
    <property type="project" value="TreeGrafter"/>
</dbReference>
<evidence type="ECO:0000313" key="3">
    <source>
        <dbReference type="EMBL" id="TPX39079.1"/>
    </source>
</evidence>
<keyword evidence="4" id="KW-1185">Reference proteome</keyword>